<name>A0AAD9YUK3_COLKA</name>
<keyword evidence="3" id="KW-1185">Reference proteome</keyword>
<dbReference type="EMBL" id="VYYT01000025">
    <property type="protein sequence ID" value="KAK2776669.1"/>
    <property type="molecule type" value="Genomic_DNA"/>
</dbReference>
<gene>
    <name evidence="2" type="ORF">CKAH01_12319</name>
</gene>
<dbReference type="Proteomes" id="UP001281614">
    <property type="component" value="Unassembled WGS sequence"/>
</dbReference>
<feature type="region of interest" description="Disordered" evidence="1">
    <location>
        <begin position="1"/>
        <end position="38"/>
    </location>
</feature>
<organism evidence="2 3">
    <name type="scientific">Colletotrichum kahawae</name>
    <name type="common">Coffee berry disease fungus</name>
    <dbReference type="NCBI Taxonomy" id="34407"/>
    <lineage>
        <taxon>Eukaryota</taxon>
        <taxon>Fungi</taxon>
        <taxon>Dikarya</taxon>
        <taxon>Ascomycota</taxon>
        <taxon>Pezizomycotina</taxon>
        <taxon>Sordariomycetes</taxon>
        <taxon>Hypocreomycetidae</taxon>
        <taxon>Glomerellales</taxon>
        <taxon>Glomerellaceae</taxon>
        <taxon>Colletotrichum</taxon>
        <taxon>Colletotrichum gloeosporioides species complex</taxon>
    </lineage>
</organism>
<evidence type="ECO:0000313" key="3">
    <source>
        <dbReference type="Proteomes" id="UP001281614"/>
    </source>
</evidence>
<dbReference type="AlphaFoldDB" id="A0AAD9YUK3"/>
<proteinExistence type="predicted"/>
<protein>
    <submittedName>
        <fullName evidence="2">Uncharacterized protein</fullName>
    </submittedName>
</protein>
<sequence length="187" mass="20815">MQQGQDTGPETYDDDDDDSATDEEFDQESTGTATADEDDELSEDWLLALGQWASRICYVCQSFLNGTSYSAGSYWERKTSVYHASLVSLKQSVHAGCPLCRQLSISLDKLFKESELGAAGDAWHVERKVDTASDVIGGSYGMRLLFYLFDDEGHLHRNASEDRFEEMEFYEAEGLCLGPEFLGNVTG</sequence>
<comment type="caution">
    <text evidence="2">The sequence shown here is derived from an EMBL/GenBank/DDBJ whole genome shotgun (WGS) entry which is preliminary data.</text>
</comment>
<evidence type="ECO:0000313" key="2">
    <source>
        <dbReference type="EMBL" id="KAK2776669.1"/>
    </source>
</evidence>
<reference evidence="2" key="1">
    <citation type="submission" date="2023-02" db="EMBL/GenBank/DDBJ databases">
        <title>Colletotrichum kahawae CIFC_Que2 genome sequencing and assembly.</title>
        <authorList>
            <person name="Baroncelli R."/>
        </authorList>
    </citation>
    <scope>NUCLEOTIDE SEQUENCE</scope>
    <source>
        <strain evidence="2">CIFC_Que2</strain>
    </source>
</reference>
<feature type="compositionally biased region" description="Low complexity" evidence="1">
    <location>
        <begin position="1"/>
        <end position="10"/>
    </location>
</feature>
<accession>A0AAD9YUK3</accession>
<feature type="compositionally biased region" description="Acidic residues" evidence="1">
    <location>
        <begin position="11"/>
        <end position="27"/>
    </location>
</feature>
<evidence type="ECO:0000256" key="1">
    <source>
        <dbReference type="SAM" id="MobiDB-lite"/>
    </source>
</evidence>